<dbReference type="EMBL" id="PPPD01000001">
    <property type="protein sequence ID" value="PNY81684.1"/>
    <property type="molecule type" value="Genomic_DNA"/>
</dbReference>
<accession>A0A2K3UYS5</accession>
<keyword evidence="1" id="KW-0479">Metal-binding</keyword>
<dbReference type="InterPro" id="IPR036163">
    <property type="entry name" value="HMA_dom_sf"/>
</dbReference>
<reference evidence="3 4" key="1">
    <citation type="submission" date="2018-01" db="EMBL/GenBank/DDBJ databases">
        <title>Deinococcus koreensis sp. nov., a radiation-resistant bacterium isolated from river water.</title>
        <authorList>
            <person name="Choi A."/>
        </authorList>
    </citation>
    <scope>NUCLEOTIDE SEQUENCE [LARGE SCALE GENOMIC DNA]</scope>
    <source>
        <strain evidence="3 4">SJW1-2</strain>
    </source>
</reference>
<proteinExistence type="predicted"/>
<dbReference type="InterPro" id="IPR006121">
    <property type="entry name" value="HMA_dom"/>
</dbReference>
<dbReference type="GO" id="GO:0046872">
    <property type="term" value="F:metal ion binding"/>
    <property type="evidence" value="ECO:0007669"/>
    <property type="project" value="UniProtKB-KW"/>
</dbReference>
<evidence type="ECO:0000256" key="1">
    <source>
        <dbReference type="ARBA" id="ARBA00022723"/>
    </source>
</evidence>
<dbReference type="Gene3D" id="3.30.70.100">
    <property type="match status" value="1"/>
</dbReference>
<evidence type="ECO:0000313" key="4">
    <source>
        <dbReference type="Proteomes" id="UP000236379"/>
    </source>
</evidence>
<sequence length="72" mass="7065">MKTELSISGMTCGHCVKAVEGALKGIPGVQDVTVDLAGGKATVQGDADQGAMIAAITEEGYGAQVTSAQVGA</sequence>
<dbReference type="CDD" id="cd00371">
    <property type="entry name" value="HMA"/>
    <property type="match status" value="1"/>
</dbReference>
<dbReference type="FunFam" id="3.30.70.100:FF:000001">
    <property type="entry name" value="ATPase copper transporting beta"/>
    <property type="match status" value="1"/>
</dbReference>
<gene>
    <name evidence="3" type="ORF">CVO96_10140</name>
</gene>
<keyword evidence="4" id="KW-1185">Reference proteome</keyword>
<protein>
    <submittedName>
        <fullName evidence="3">Heavy metal transport/detoxification protein</fullName>
    </submittedName>
</protein>
<name>A0A2K3UYS5_9DEIO</name>
<dbReference type="OrthoDB" id="9813965at2"/>
<feature type="domain" description="HMA" evidence="2">
    <location>
        <begin position="1"/>
        <end position="64"/>
    </location>
</feature>
<dbReference type="Proteomes" id="UP000236379">
    <property type="component" value="Unassembled WGS sequence"/>
</dbReference>
<dbReference type="Pfam" id="PF00403">
    <property type="entry name" value="HMA"/>
    <property type="match status" value="1"/>
</dbReference>
<comment type="caution">
    <text evidence="3">The sequence shown here is derived from an EMBL/GenBank/DDBJ whole genome shotgun (WGS) entry which is preliminary data.</text>
</comment>
<dbReference type="AlphaFoldDB" id="A0A2K3UYS5"/>
<dbReference type="RefSeq" id="WP_103312125.1">
    <property type="nucleotide sequence ID" value="NZ_PPPD01000001.1"/>
</dbReference>
<evidence type="ECO:0000259" key="2">
    <source>
        <dbReference type="PROSITE" id="PS50846"/>
    </source>
</evidence>
<evidence type="ECO:0000313" key="3">
    <source>
        <dbReference type="EMBL" id="PNY81684.1"/>
    </source>
</evidence>
<dbReference type="SUPFAM" id="SSF55008">
    <property type="entry name" value="HMA, heavy metal-associated domain"/>
    <property type="match status" value="1"/>
</dbReference>
<dbReference type="PROSITE" id="PS50846">
    <property type="entry name" value="HMA_2"/>
    <property type="match status" value="1"/>
</dbReference>
<dbReference type="InterPro" id="IPR017969">
    <property type="entry name" value="Heavy-metal-associated_CS"/>
</dbReference>
<organism evidence="3 4">
    <name type="scientific">Deinococcus koreensis</name>
    <dbReference type="NCBI Taxonomy" id="2054903"/>
    <lineage>
        <taxon>Bacteria</taxon>
        <taxon>Thermotogati</taxon>
        <taxon>Deinococcota</taxon>
        <taxon>Deinococci</taxon>
        <taxon>Deinococcales</taxon>
        <taxon>Deinococcaceae</taxon>
        <taxon>Deinococcus</taxon>
    </lineage>
</organism>
<dbReference type="PROSITE" id="PS01047">
    <property type="entry name" value="HMA_1"/>
    <property type="match status" value="1"/>
</dbReference>